<dbReference type="PANTHER" id="PTHR11654">
    <property type="entry name" value="OLIGOPEPTIDE TRANSPORTER-RELATED"/>
    <property type="match status" value="1"/>
</dbReference>
<evidence type="ECO:0000256" key="4">
    <source>
        <dbReference type="ARBA" id="ARBA00022989"/>
    </source>
</evidence>
<organism evidence="7 8">
    <name type="scientific">Thalictrum thalictroides</name>
    <name type="common">Rue-anemone</name>
    <name type="synonym">Anemone thalictroides</name>
    <dbReference type="NCBI Taxonomy" id="46969"/>
    <lineage>
        <taxon>Eukaryota</taxon>
        <taxon>Viridiplantae</taxon>
        <taxon>Streptophyta</taxon>
        <taxon>Embryophyta</taxon>
        <taxon>Tracheophyta</taxon>
        <taxon>Spermatophyta</taxon>
        <taxon>Magnoliopsida</taxon>
        <taxon>Ranunculales</taxon>
        <taxon>Ranunculaceae</taxon>
        <taxon>Thalictroideae</taxon>
        <taxon>Thalictrum</taxon>
    </lineage>
</organism>
<name>A0A7J6WEE6_THATH</name>
<sequence length="177" mass="19612">MIPSAKPPPCNSSQTGCQNPTFVQLAFLVLSLGFISIVHGCIKPCSMAFGADQLVSEHKLEKNERSIQSYFNWYYAFSPLSSVIALTVIVYIQEQFGWKVGFGVPVIIMFLSTAFFLGGSSLYVKMNGDKSLFTGLAQVLVAAIKNRHLSFPSDTSDGLYWHKKESNLGVPSNRQRY</sequence>
<dbReference type="Proteomes" id="UP000554482">
    <property type="component" value="Unassembled WGS sequence"/>
</dbReference>
<keyword evidence="4 6" id="KW-1133">Transmembrane helix</keyword>
<keyword evidence="3 6" id="KW-0812">Transmembrane</keyword>
<evidence type="ECO:0000313" key="8">
    <source>
        <dbReference type="Proteomes" id="UP000554482"/>
    </source>
</evidence>
<dbReference type="GO" id="GO:0022857">
    <property type="term" value="F:transmembrane transporter activity"/>
    <property type="evidence" value="ECO:0007669"/>
    <property type="project" value="InterPro"/>
</dbReference>
<comment type="caution">
    <text evidence="7">The sequence shown here is derived from an EMBL/GenBank/DDBJ whole genome shotgun (WGS) entry which is preliminary data.</text>
</comment>
<dbReference type="EMBL" id="JABWDY010018586">
    <property type="protein sequence ID" value="KAF5194532.1"/>
    <property type="molecule type" value="Genomic_DNA"/>
</dbReference>
<keyword evidence="8" id="KW-1185">Reference proteome</keyword>
<feature type="transmembrane region" description="Helical" evidence="6">
    <location>
        <begin position="22"/>
        <end position="42"/>
    </location>
</feature>
<dbReference type="OrthoDB" id="8904098at2759"/>
<evidence type="ECO:0000256" key="1">
    <source>
        <dbReference type="ARBA" id="ARBA00004141"/>
    </source>
</evidence>
<dbReference type="InterPro" id="IPR036259">
    <property type="entry name" value="MFS_trans_sf"/>
</dbReference>
<dbReference type="Gene3D" id="1.20.1250.20">
    <property type="entry name" value="MFS general substrate transporter like domains"/>
    <property type="match status" value="1"/>
</dbReference>
<keyword evidence="5 6" id="KW-0472">Membrane</keyword>
<comment type="subcellular location">
    <subcellularLocation>
        <location evidence="1">Membrane</location>
        <topology evidence="1">Multi-pass membrane protein</topology>
    </subcellularLocation>
</comment>
<proteinExistence type="inferred from homology"/>
<dbReference type="InterPro" id="IPR000109">
    <property type="entry name" value="POT_fam"/>
</dbReference>
<evidence type="ECO:0000313" key="7">
    <source>
        <dbReference type="EMBL" id="KAF5194532.1"/>
    </source>
</evidence>
<dbReference type="GO" id="GO:0016020">
    <property type="term" value="C:membrane"/>
    <property type="evidence" value="ECO:0007669"/>
    <property type="project" value="UniProtKB-SubCell"/>
</dbReference>
<evidence type="ECO:0000256" key="5">
    <source>
        <dbReference type="ARBA" id="ARBA00023136"/>
    </source>
</evidence>
<dbReference type="SUPFAM" id="SSF103473">
    <property type="entry name" value="MFS general substrate transporter"/>
    <property type="match status" value="1"/>
</dbReference>
<dbReference type="Pfam" id="PF00854">
    <property type="entry name" value="PTR2"/>
    <property type="match status" value="1"/>
</dbReference>
<dbReference type="AlphaFoldDB" id="A0A7J6WEE6"/>
<evidence type="ECO:0000256" key="3">
    <source>
        <dbReference type="ARBA" id="ARBA00022692"/>
    </source>
</evidence>
<accession>A0A7J6WEE6</accession>
<feature type="transmembrane region" description="Helical" evidence="6">
    <location>
        <begin position="72"/>
        <end position="92"/>
    </location>
</feature>
<evidence type="ECO:0000256" key="2">
    <source>
        <dbReference type="ARBA" id="ARBA00005982"/>
    </source>
</evidence>
<gene>
    <name evidence="7" type="ORF">FRX31_015881</name>
</gene>
<comment type="similarity">
    <text evidence="2">Belongs to the major facilitator superfamily. Proton-dependent oligopeptide transporter (POT/PTR) (TC 2.A.17) family.</text>
</comment>
<feature type="transmembrane region" description="Helical" evidence="6">
    <location>
        <begin position="104"/>
        <end position="124"/>
    </location>
</feature>
<reference evidence="7 8" key="1">
    <citation type="submission" date="2020-06" db="EMBL/GenBank/DDBJ databases">
        <title>Transcriptomic and genomic resources for Thalictrum thalictroides and T. hernandezii: Facilitating candidate gene discovery in an emerging model plant lineage.</title>
        <authorList>
            <person name="Arias T."/>
            <person name="Riano-Pachon D.M."/>
            <person name="Di Stilio V.S."/>
        </authorList>
    </citation>
    <scope>NUCLEOTIDE SEQUENCE [LARGE SCALE GENOMIC DNA]</scope>
    <source>
        <strain evidence="8">cv. WT478/WT964</strain>
        <tissue evidence="7">Leaves</tissue>
    </source>
</reference>
<evidence type="ECO:0000256" key="6">
    <source>
        <dbReference type="SAM" id="Phobius"/>
    </source>
</evidence>
<protein>
    <submittedName>
        <fullName evidence="7">NRT1/ PTR FAMILY 1.1</fullName>
    </submittedName>
</protein>